<keyword evidence="4" id="KW-0969">Cilium</keyword>
<feature type="region of interest" description="Disordered" evidence="2">
    <location>
        <begin position="364"/>
        <end position="470"/>
    </location>
</feature>
<protein>
    <submittedName>
        <fullName evidence="4">Flagellar hook-length control protein</fullName>
    </submittedName>
</protein>
<feature type="region of interest" description="Disordered" evidence="2">
    <location>
        <begin position="198"/>
        <end position="340"/>
    </location>
</feature>
<dbReference type="CDD" id="cd17470">
    <property type="entry name" value="T3SS_Flik_C"/>
    <property type="match status" value="1"/>
</dbReference>
<accession>G2E360</accession>
<evidence type="ECO:0000256" key="2">
    <source>
        <dbReference type="SAM" id="MobiDB-lite"/>
    </source>
</evidence>
<feature type="compositionally biased region" description="Polar residues" evidence="2">
    <location>
        <begin position="211"/>
        <end position="268"/>
    </location>
</feature>
<dbReference type="Proteomes" id="UP000004200">
    <property type="component" value="Unassembled WGS sequence"/>
</dbReference>
<keyword evidence="4" id="KW-0966">Cell projection</keyword>
<dbReference type="Pfam" id="PF02120">
    <property type="entry name" value="Flg_hook"/>
    <property type="match status" value="1"/>
</dbReference>
<evidence type="ECO:0000313" key="5">
    <source>
        <dbReference type="Proteomes" id="UP000004200"/>
    </source>
</evidence>
<dbReference type="EMBL" id="AFWT01000018">
    <property type="protein sequence ID" value="EGV30522.1"/>
    <property type="molecule type" value="Genomic_DNA"/>
</dbReference>
<feature type="coiled-coil region" evidence="1">
    <location>
        <begin position="570"/>
        <end position="597"/>
    </location>
</feature>
<gene>
    <name evidence="4" type="ORF">ThidrDRAFT_2723</name>
</gene>
<keyword evidence="4" id="KW-0282">Flagellum</keyword>
<evidence type="ECO:0000259" key="3">
    <source>
        <dbReference type="Pfam" id="PF02120"/>
    </source>
</evidence>
<keyword evidence="5" id="KW-1185">Reference proteome</keyword>
<dbReference type="AlphaFoldDB" id="G2E360"/>
<dbReference type="eggNOG" id="ENOG5032YVE">
    <property type="taxonomic scope" value="Bacteria"/>
</dbReference>
<proteinExistence type="predicted"/>
<feature type="region of interest" description="Disordered" evidence="2">
    <location>
        <begin position="602"/>
        <end position="626"/>
    </location>
</feature>
<dbReference type="InterPro" id="IPR021136">
    <property type="entry name" value="Flagellar_hook_control-like_C"/>
</dbReference>
<comment type="caution">
    <text evidence="4">The sequence shown here is derived from an EMBL/GenBank/DDBJ whole genome shotgun (WGS) entry which is preliminary data.</text>
</comment>
<reference evidence="4 5" key="1">
    <citation type="submission" date="2011-06" db="EMBL/GenBank/DDBJ databases">
        <title>The draft genome of Thiorhodococcus drewsii AZ1.</title>
        <authorList>
            <consortium name="US DOE Joint Genome Institute (JGI-PGF)"/>
            <person name="Lucas S."/>
            <person name="Han J."/>
            <person name="Lapidus A."/>
            <person name="Cheng J.-F."/>
            <person name="Goodwin L."/>
            <person name="Pitluck S."/>
            <person name="Peters L."/>
            <person name="Land M.L."/>
            <person name="Hauser L."/>
            <person name="Vogl K."/>
            <person name="Liu Z."/>
            <person name="Imhoff J."/>
            <person name="Thiel V."/>
            <person name="Frigaard N.-U."/>
            <person name="Bryant D.A."/>
            <person name="Woyke T.J."/>
        </authorList>
    </citation>
    <scope>NUCLEOTIDE SEQUENCE [LARGE SCALE GENOMIC DNA]</scope>
    <source>
        <strain evidence="4 5">AZ1</strain>
    </source>
</reference>
<dbReference type="InterPro" id="IPR038610">
    <property type="entry name" value="FliK-like_C_sf"/>
</dbReference>
<name>G2E360_9GAMM</name>
<evidence type="ECO:0000313" key="4">
    <source>
        <dbReference type="EMBL" id="EGV30522.1"/>
    </source>
</evidence>
<dbReference type="STRING" id="765913.ThidrDRAFT_2723"/>
<feature type="domain" description="Flagellar hook-length control protein-like C-terminal" evidence="3">
    <location>
        <begin position="529"/>
        <end position="602"/>
    </location>
</feature>
<dbReference type="Gene3D" id="3.30.750.140">
    <property type="match status" value="1"/>
</dbReference>
<sequence length="626" mass="68921">MTDIRVRLADTNGGWSKPIQARILVTDPPENRAAGGAARPIANRLTADVVSVTPALVLKLQTNPSTRTEGIALQPSAGTPQWMDAQLRRHLPQSQPLAKTLETWLTNQTQVRTRTHTQPVAASPPSITRLFESILEGLARPADLTDPDRLSKAIAGAGIWLEATLARAALEPGERRNIEQDLKARLLLLANHLRRTNLDAHSQGFRPSPDRPNSGQTQQHAGLNKIPSNQQPQPSPGEDQTATAKSGRNPQTQDTGQTPASVSRSIPSKQMEALPAQTVERQSAPERLISLETKQLDTKRAGDVLTENRGNQTGSRDQRDPTGDSTATKEAATTHTQRPFEENLFRALTRKAHEIIKQAVAQQLNTQGRPGDTPLQPTPSTPTGTSVDPEIEQKLAPERQIPLETKGAKNGSLDNGSDQARPATGNRSATLGATDATERTSQRIPPAGQEDPAERLPVNEQSQTLKARHPFDENLTRTLARDVDGMIKQLVTQQLQSLDRDPQEPRWILELPLRTEDRVMPIQADIRRKKGRSREQEPGWDMKLRLDLQKLGSLNIHLHLRGGRLNASLNSENRQGAEILQRNLEQLRTQLRDRELDVGSLHAGYRPEATTDPLRDSASSLLDDHA</sequence>
<keyword evidence="1" id="KW-0175">Coiled coil</keyword>
<feature type="compositionally biased region" description="Polar residues" evidence="2">
    <location>
        <begin position="323"/>
        <end position="337"/>
    </location>
</feature>
<evidence type="ECO:0000256" key="1">
    <source>
        <dbReference type="SAM" id="Coils"/>
    </source>
</evidence>
<organism evidence="4 5">
    <name type="scientific">Thiorhodococcus drewsii AZ1</name>
    <dbReference type="NCBI Taxonomy" id="765913"/>
    <lineage>
        <taxon>Bacteria</taxon>
        <taxon>Pseudomonadati</taxon>
        <taxon>Pseudomonadota</taxon>
        <taxon>Gammaproteobacteria</taxon>
        <taxon>Chromatiales</taxon>
        <taxon>Chromatiaceae</taxon>
        <taxon>Thiorhodococcus</taxon>
    </lineage>
</organism>